<reference evidence="3" key="1">
    <citation type="submission" date="2016-10" db="EMBL/GenBank/DDBJ databases">
        <authorList>
            <person name="Varghese N."/>
            <person name="Submissions S."/>
        </authorList>
    </citation>
    <scope>NUCLEOTIDE SEQUENCE [LARGE SCALE GENOMIC DNA]</scope>
    <source>
        <strain evidence="3">IBRC-M 10760</strain>
    </source>
</reference>
<dbReference type="GO" id="GO:0016740">
    <property type="term" value="F:transferase activity"/>
    <property type="evidence" value="ECO:0007669"/>
    <property type="project" value="UniProtKB-KW"/>
</dbReference>
<dbReference type="Pfam" id="PF00551">
    <property type="entry name" value="Formyl_trans_N"/>
    <property type="match status" value="1"/>
</dbReference>
<keyword evidence="3" id="KW-1185">Reference proteome</keyword>
<dbReference type="OrthoDB" id="168093at2157"/>
<protein>
    <submittedName>
        <fullName evidence="2">Formyl transferase</fullName>
    </submittedName>
</protein>
<organism evidence="2 3">
    <name type="scientific">Halorientalis regularis</name>
    <dbReference type="NCBI Taxonomy" id="660518"/>
    <lineage>
        <taxon>Archaea</taxon>
        <taxon>Methanobacteriati</taxon>
        <taxon>Methanobacteriota</taxon>
        <taxon>Stenosarchaea group</taxon>
        <taxon>Halobacteria</taxon>
        <taxon>Halobacteriales</taxon>
        <taxon>Haloarculaceae</taxon>
        <taxon>Halorientalis</taxon>
    </lineage>
</organism>
<dbReference type="Gene3D" id="3.40.50.170">
    <property type="entry name" value="Formyl transferase, N-terminal domain"/>
    <property type="match status" value="1"/>
</dbReference>
<keyword evidence="2" id="KW-0808">Transferase</keyword>
<dbReference type="InterPro" id="IPR002376">
    <property type="entry name" value="Formyl_transf_N"/>
</dbReference>
<dbReference type="STRING" id="660518.SAMN05216218_10314"/>
<evidence type="ECO:0000259" key="1">
    <source>
        <dbReference type="Pfam" id="PF00551"/>
    </source>
</evidence>
<evidence type="ECO:0000313" key="3">
    <source>
        <dbReference type="Proteomes" id="UP000199076"/>
    </source>
</evidence>
<sequence length="264" mass="28911">MTNTPLDVGVLVDGDSVREWQQRVLNVIAHREDVSLSIVVRNDASESTLRAAVDKITADGLWGLVVGVRDSLVDPWFRRSVPLAEVSCLDGVPRVDCTPMDAESFGNELPTDAIESLEAECDLAIRFGFGVLRGAVLDAPDYGVLSFHHGDIREYRGRPAGFWEFYDGRETAGVTLQRLTETLDGGEVVASTTVDIADCRSWTSIQDRLFAQSVPLATDGFDTVLTGESPMEPSHLGEIHTAPTAREIVSVGLETLRRQTKRKQ</sequence>
<dbReference type="Proteomes" id="UP000199076">
    <property type="component" value="Unassembled WGS sequence"/>
</dbReference>
<gene>
    <name evidence="2" type="ORF">SAMN05216218_10314</name>
</gene>
<dbReference type="InterPro" id="IPR036477">
    <property type="entry name" value="Formyl_transf_N_sf"/>
</dbReference>
<dbReference type="EMBL" id="FNBK01000003">
    <property type="protein sequence ID" value="SDE99533.1"/>
    <property type="molecule type" value="Genomic_DNA"/>
</dbReference>
<name>A0A1G7HGU4_9EURY</name>
<dbReference type="SUPFAM" id="SSF53328">
    <property type="entry name" value="Formyltransferase"/>
    <property type="match status" value="1"/>
</dbReference>
<evidence type="ECO:0000313" key="2">
    <source>
        <dbReference type="EMBL" id="SDE99533.1"/>
    </source>
</evidence>
<dbReference type="AlphaFoldDB" id="A0A1G7HGU4"/>
<accession>A0A1G7HGU4</accession>
<feature type="domain" description="Formyl transferase N-terminal" evidence="1">
    <location>
        <begin position="118"/>
        <end position="209"/>
    </location>
</feature>
<dbReference type="RefSeq" id="WP_092688453.1">
    <property type="nucleotide sequence ID" value="NZ_FNBK01000003.1"/>
</dbReference>
<proteinExistence type="predicted"/>